<dbReference type="FunFam" id="1.25.40.20:FF:000074">
    <property type="entry name" value="Usher syndrome type-1G protein isoform X1"/>
    <property type="match status" value="1"/>
</dbReference>
<dbReference type="PANTHER" id="PTHR24201">
    <property type="entry name" value="ANK_REP_REGION DOMAIN-CONTAINING PROTEIN"/>
    <property type="match status" value="1"/>
</dbReference>
<dbReference type="GeneTree" id="ENSGT00390000017548"/>
<dbReference type="AlphaFoldDB" id="A0A3Q2QQ56"/>
<dbReference type="SUPFAM" id="SSF47769">
    <property type="entry name" value="SAM/Pointed domain"/>
    <property type="match status" value="1"/>
</dbReference>
<feature type="compositionally biased region" description="Acidic residues" evidence="6">
    <location>
        <begin position="339"/>
        <end position="358"/>
    </location>
</feature>
<dbReference type="Gene3D" id="1.25.40.20">
    <property type="entry name" value="Ankyrin repeat-containing domain"/>
    <property type="match status" value="2"/>
</dbReference>
<dbReference type="InterPro" id="IPR037601">
    <property type="entry name" value="ANKS4B_SAM"/>
</dbReference>
<keyword evidence="2" id="KW-0677">Repeat</keyword>
<evidence type="ECO:0000256" key="2">
    <source>
        <dbReference type="ARBA" id="ARBA00022737"/>
    </source>
</evidence>
<dbReference type="InterPro" id="IPR050776">
    <property type="entry name" value="Ank_Repeat/CDKN_Inhibitor"/>
</dbReference>
<dbReference type="InterPro" id="IPR036770">
    <property type="entry name" value="Ankyrin_rpt-contain_sf"/>
</dbReference>
<proteinExistence type="predicted"/>
<evidence type="ECO:0000256" key="5">
    <source>
        <dbReference type="PROSITE-ProRule" id="PRU00023"/>
    </source>
</evidence>
<evidence type="ECO:0000256" key="3">
    <source>
        <dbReference type="ARBA" id="ARBA00023043"/>
    </source>
</evidence>
<protein>
    <submittedName>
        <fullName evidence="8">Ankyrin repeat and sterile alpha motif domain containing 4B</fullName>
    </submittedName>
</protein>
<name>A0A3Q2QQ56_FUNHE</name>
<evidence type="ECO:0000313" key="9">
    <source>
        <dbReference type="Proteomes" id="UP000265000"/>
    </source>
</evidence>
<dbReference type="Pfam" id="PF00536">
    <property type="entry name" value="SAM_1"/>
    <property type="match status" value="1"/>
</dbReference>
<organism evidence="8 9">
    <name type="scientific">Fundulus heteroclitus</name>
    <name type="common">Killifish</name>
    <name type="synonym">Mummichog</name>
    <dbReference type="NCBI Taxonomy" id="8078"/>
    <lineage>
        <taxon>Eukaryota</taxon>
        <taxon>Metazoa</taxon>
        <taxon>Chordata</taxon>
        <taxon>Craniata</taxon>
        <taxon>Vertebrata</taxon>
        <taxon>Euteleostomi</taxon>
        <taxon>Actinopterygii</taxon>
        <taxon>Neopterygii</taxon>
        <taxon>Teleostei</taxon>
        <taxon>Neoteleostei</taxon>
        <taxon>Acanthomorphata</taxon>
        <taxon>Ovalentaria</taxon>
        <taxon>Atherinomorphae</taxon>
        <taxon>Cyprinodontiformes</taxon>
        <taxon>Fundulidae</taxon>
        <taxon>Fundulus</taxon>
    </lineage>
</organism>
<comment type="subcellular location">
    <subcellularLocation>
        <location evidence="1">Cell projection</location>
    </subcellularLocation>
</comment>
<dbReference type="Pfam" id="PF12796">
    <property type="entry name" value="Ank_2"/>
    <property type="match status" value="1"/>
</dbReference>
<dbReference type="Ensembl" id="ENSFHET00000020308.1">
    <property type="protein sequence ID" value="ENSFHEP00000029589.1"/>
    <property type="gene ID" value="ENSFHEG00000014370.1"/>
</dbReference>
<keyword evidence="9" id="KW-1185">Reference proteome</keyword>
<feature type="repeat" description="ANK" evidence="5">
    <location>
        <begin position="63"/>
        <end position="95"/>
    </location>
</feature>
<feature type="domain" description="SAM" evidence="7">
    <location>
        <begin position="356"/>
        <end position="420"/>
    </location>
</feature>
<dbReference type="PROSITE" id="PS50088">
    <property type="entry name" value="ANK_REPEAT"/>
    <property type="match status" value="1"/>
</dbReference>
<keyword evidence="3 5" id="KW-0040">ANK repeat</keyword>
<accession>A0A3Q2QQ56</accession>
<keyword evidence="4" id="KW-0966">Cell projection</keyword>
<dbReference type="CDD" id="cd09587">
    <property type="entry name" value="SAM_HARP"/>
    <property type="match status" value="1"/>
</dbReference>
<dbReference type="OrthoDB" id="76949at2759"/>
<dbReference type="Pfam" id="PF13637">
    <property type="entry name" value="Ank_4"/>
    <property type="match status" value="1"/>
</dbReference>
<dbReference type="STRING" id="8078.ENSFHEP00000029589"/>
<evidence type="ECO:0000256" key="1">
    <source>
        <dbReference type="ARBA" id="ARBA00004316"/>
    </source>
</evidence>
<dbReference type="Gene3D" id="1.10.150.50">
    <property type="entry name" value="Transcription Factor, Ets-1"/>
    <property type="match status" value="1"/>
</dbReference>
<dbReference type="InterPro" id="IPR001660">
    <property type="entry name" value="SAM"/>
</dbReference>
<dbReference type="FunFam" id="1.10.150.50:FF:000034">
    <property type="entry name" value="ankyrin repeat and SAM domain-containing protein 4B"/>
    <property type="match status" value="1"/>
</dbReference>
<dbReference type="SUPFAM" id="SSF48403">
    <property type="entry name" value="Ankyrin repeat"/>
    <property type="match status" value="1"/>
</dbReference>
<dbReference type="GO" id="GO:1904970">
    <property type="term" value="P:brush border assembly"/>
    <property type="evidence" value="ECO:0007669"/>
    <property type="project" value="InterPro"/>
</dbReference>
<evidence type="ECO:0000259" key="7">
    <source>
        <dbReference type="SMART" id="SM00454"/>
    </source>
</evidence>
<feature type="region of interest" description="Disordered" evidence="6">
    <location>
        <begin position="333"/>
        <end position="358"/>
    </location>
</feature>
<dbReference type="CTD" id="257629"/>
<evidence type="ECO:0000256" key="6">
    <source>
        <dbReference type="SAM" id="MobiDB-lite"/>
    </source>
</evidence>
<evidence type="ECO:0000256" key="4">
    <source>
        <dbReference type="ARBA" id="ARBA00023273"/>
    </source>
</evidence>
<feature type="region of interest" description="Disordered" evidence="6">
    <location>
        <begin position="215"/>
        <end position="287"/>
    </location>
</feature>
<dbReference type="InterPro" id="IPR013761">
    <property type="entry name" value="SAM/pointed_sf"/>
</dbReference>
<dbReference type="Proteomes" id="UP000265000">
    <property type="component" value="Unplaced"/>
</dbReference>
<sequence>MSRYHKAAIDGNVDLLKEATRKHLNTADDDGMTPTLLAAFHGHVDALQLICSREGDPNKSDIWGNTPLHHAAANGHMHIVSFLVNFGANLFALDNDFHTAMDVAASRGQMDCVRFLDDAASQQTNHNPKKVASIKKEAQKEAERRVKLCEKVKKKHQNKMDRMHRAGSVNGSVSEASMGSAFSDGGTMGGVNEQFSKLIAADKSGSLTARFKGTLQKMGKKEKGTLQRSAGDGNVIFRKQENESSDTPEFLDVFDEKDERELGSGDSEGYEDDDTRDEPSQVKQSIFNRPGFGGLIFMKKMNMEAEDAVPTGNNESLGYLVENQLLEADEDAAGFGETGDGDLPWDQEDLGLDDDEDEESSPLEVFLSAISLPEFAPAFKREHLDLEALLLCSDDDLKGIRIQLGPRKKILEAVARRTKAMDDPGTIKDSTL</sequence>
<dbReference type="InterPro" id="IPR002110">
    <property type="entry name" value="Ankyrin_rpt"/>
</dbReference>
<evidence type="ECO:0000313" key="8">
    <source>
        <dbReference type="Ensembl" id="ENSFHEP00000029589.1"/>
    </source>
</evidence>
<dbReference type="PROSITE" id="PS50297">
    <property type="entry name" value="ANK_REP_REGION"/>
    <property type="match status" value="1"/>
</dbReference>
<dbReference type="PANTHER" id="PTHR24201:SF15">
    <property type="entry name" value="ANKYRIN REPEAT DOMAIN-CONTAINING PROTEIN 66"/>
    <property type="match status" value="1"/>
</dbReference>
<dbReference type="GO" id="GO:0120025">
    <property type="term" value="C:plasma membrane bounded cell projection"/>
    <property type="evidence" value="ECO:0007669"/>
    <property type="project" value="UniProtKB-ARBA"/>
</dbReference>
<dbReference type="SMART" id="SM00248">
    <property type="entry name" value="ANK"/>
    <property type="match status" value="3"/>
</dbReference>
<dbReference type="GeneID" id="105930070"/>
<reference evidence="8" key="1">
    <citation type="submission" date="2025-08" db="UniProtKB">
        <authorList>
            <consortium name="Ensembl"/>
        </authorList>
    </citation>
    <scope>IDENTIFICATION</scope>
</reference>
<reference evidence="8" key="2">
    <citation type="submission" date="2025-09" db="UniProtKB">
        <authorList>
            <consortium name="Ensembl"/>
        </authorList>
    </citation>
    <scope>IDENTIFICATION</scope>
</reference>
<dbReference type="SMART" id="SM00454">
    <property type="entry name" value="SAM"/>
    <property type="match status" value="1"/>
</dbReference>